<dbReference type="Gene3D" id="1.10.1220.10">
    <property type="entry name" value="Met repressor-like"/>
    <property type="match status" value="1"/>
</dbReference>
<comment type="caution">
    <text evidence="2">The sequence shown here is derived from an EMBL/GenBank/DDBJ whole genome shotgun (WGS) entry which is preliminary data.</text>
</comment>
<keyword evidence="2" id="KW-0238">DNA-binding</keyword>
<dbReference type="GO" id="GO:0006355">
    <property type="term" value="P:regulation of DNA-templated transcription"/>
    <property type="evidence" value="ECO:0007669"/>
    <property type="project" value="InterPro"/>
</dbReference>
<dbReference type="AlphaFoldDB" id="A0A7X4GQZ1"/>
<dbReference type="RefSeq" id="WP_161013626.1">
    <property type="nucleotide sequence ID" value="NZ_WWCK01000003.1"/>
</dbReference>
<dbReference type="EMBL" id="WWCK01000003">
    <property type="protein sequence ID" value="MYM67052.1"/>
    <property type="molecule type" value="Genomic_DNA"/>
</dbReference>
<name>A0A7X4GQZ1_9BURK</name>
<feature type="domain" description="Arc-like DNA binding" evidence="1">
    <location>
        <begin position="8"/>
        <end position="43"/>
    </location>
</feature>
<dbReference type="SUPFAM" id="SSF47598">
    <property type="entry name" value="Ribbon-helix-helix"/>
    <property type="match status" value="1"/>
</dbReference>
<organism evidence="2 3">
    <name type="scientific">Duganella rivi</name>
    <dbReference type="NCBI Taxonomy" id="2666083"/>
    <lineage>
        <taxon>Bacteria</taxon>
        <taxon>Pseudomonadati</taxon>
        <taxon>Pseudomonadota</taxon>
        <taxon>Betaproteobacteria</taxon>
        <taxon>Burkholderiales</taxon>
        <taxon>Oxalobacteraceae</taxon>
        <taxon>Telluria group</taxon>
        <taxon>Duganella</taxon>
    </lineage>
</organism>
<evidence type="ECO:0000313" key="2">
    <source>
        <dbReference type="EMBL" id="MYM67052.1"/>
    </source>
</evidence>
<proteinExistence type="predicted"/>
<dbReference type="GO" id="GO:0003677">
    <property type="term" value="F:DNA binding"/>
    <property type="evidence" value="ECO:0007669"/>
    <property type="project" value="UniProtKB-KW"/>
</dbReference>
<keyword evidence="3" id="KW-1185">Reference proteome</keyword>
<dbReference type="Pfam" id="PF03869">
    <property type="entry name" value="Arc"/>
    <property type="match status" value="1"/>
</dbReference>
<reference evidence="2 3" key="1">
    <citation type="submission" date="2019-12" db="EMBL/GenBank/DDBJ databases">
        <title>Novel species isolated from a subtropical stream in China.</title>
        <authorList>
            <person name="Lu H."/>
        </authorList>
    </citation>
    <scope>NUCLEOTIDE SEQUENCE [LARGE SCALE GENOMIC DNA]</scope>
    <source>
        <strain evidence="2 3">FT55W</strain>
    </source>
</reference>
<sequence length="121" mass="13753">MSEIYRSQFRMPLALFEKLKSEAGKSKRSANAELVARLERSLTDGSNELDMRIIYETLERLSLRNPNMRYSFGVNFGGQLDERPAEISRGAWTLGTDPSRATEELLLQQNSNVLRATKANK</sequence>
<dbReference type="InterPro" id="IPR005569">
    <property type="entry name" value="Arc_DNA-bd_dom"/>
</dbReference>
<dbReference type="InterPro" id="IPR010985">
    <property type="entry name" value="Ribbon_hlx_hlx"/>
</dbReference>
<dbReference type="Proteomes" id="UP000450012">
    <property type="component" value="Unassembled WGS sequence"/>
</dbReference>
<dbReference type="InterPro" id="IPR013321">
    <property type="entry name" value="Arc_rbn_hlx_hlx"/>
</dbReference>
<gene>
    <name evidence="2" type="ORF">GTP45_09450</name>
</gene>
<evidence type="ECO:0000259" key="1">
    <source>
        <dbReference type="Pfam" id="PF03869"/>
    </source>
</evidence>
<evidence type="ECO:0000313" key="3">
    <source>
        <dbReference type="Proteomes" id="UP000450012"/>
    </source>
</evidence>
<accession>A0A7X4GQZ1</accession>
<protein>
    <submittedName>
        <fullName evidence="2">Arc family DNA-binding protein</fullName>
    </submittedName>
</protein>